<dbReference type="PATRIC" id="fig|132476.4.peg.5624"/>
<evidence type="ECO:0000256" key="1">
    <source>
        <dbReference type="SAM" id="Phobius"/>
    </source>
</evidence>
<keyword evidence="1" id="KW-0472">Membrane</keyword>
<feature type="transmembrane region" description="Helical" evidence="1">
    <location>
        <begin position="155"/>
        <end position="173"/>
    </location>
</feature>
<dbReference type="Proteomes" id="UP000033662">
    <property type="component" value="Unassembled WGS sequence"/>
</dbReference>
<dbReference type="EMBL" id="JZXC01000005">
    <property type="protein sequence ID" value="KKA08688.1"/>
    <property type="molecule type" value="Genomic_DNA"/>
</dbReference>
<accession>A0A0F4XTG9</accession>
<name>A0A0F4XTG9_9PSED</name>
<protein>
    <recommendedName>
        <fullName evidence="4">Membrane protein involved in the export of O-antigen and teichoic acid</fullName>
    </recommendedName>
</protein>
<comment type="caution">
    <text evidence="2">The sequence shown here is derived from an EMBL/GenBank/DDBJ whole genome shotgun (WGS) entry which is preliminary data.</text>
</comment>
<evidence type="ECO:0008006" key="4">
    <source>
        <dbReference type="Google" id="ProtNLM"/>
    </source>
</evidence>
<keyword evidence="1" id="KW-1133">Transmembrane helix</keyword>
<feature type="transmembrane region" description="Helical" evidence="1">
    <location>
        <begin position="298"/>
        <end position="317"/>
    </location>
</feature>
<sequence length="351" mass="38226">MTIGPIMTLGAQGVVAYGSLGGMFSPHVRAAVIYIFFVCSSTLLFALLLSVVGAGWKVSYVSVVALQSSMVVLQLVLSARLKGLGKGAWASLAESALYISLLFSLLLALVGVDFVSGFMSVMIVVESFMLWLLIKVSDLPRVSCWRHEDYKKTFSLSYRFLIGGALMGAFMAGPRLLMGWVSDESLVASFSIVFRWLSIAIVIHQFINTYYFMRIYGGDPTKRKFAISGCVGLVAISAAVIALTVSSHAIRSTDIPLPDSNDVWLIWSMAGIMILWSTSACLEGVLNSAGRVMSQSISVALGLIVSLIVFGCFYFWGNDHYKLSLTIAWAAGFVSIVVLQFIFVFRARLFS</sequence>
<proteinExistence type="predicted"/>
<gene>
    <name evidence="2" type="ORF">VP02_08335</name>
</gene>
<feature type="transmembrane region" description="Helical" evidence="1">
    <location>
        <begin position="31"/>
        <end position="52"/>
    </location>
</feature>
<feature type="transmembrane region" description="Helical" evidence="1">
    <location>
        <begin position="58"/>
        <end position="77"/>
    </location>
</feature>
<feature type="transmembrane region" description="Helical" evidence="1">
    <location>
        <begin position="89"/>
        <end position="108"/>
    </location>
</feature>
<feature type="transmembrane region" description="Helical" evidence="1">
    <location>
        <begin position="225"/>
        <end position="245"/>
    </location>
</feature>
<feature type="transmembrane region" description="Helical" evidence="1">
    <location>
        <begin position="265"/>
        <end position="286"/>
    </location>
</feature>
<evidence type="ECO:0000313" key="2">
    <source>
        <dbReference type="EMBL" id="KKA08688.1"/>
    </source>
</evidence>
<keyword evidence="1" id="KW-0812">Transmembrane</keyword>
<feature type="transmembrane region" description="Helical" evidence="1">
    <location>
        <begin position="323"/>
        <end position="345"/>
    </location>
</feature>
<reference evidence="2 3" key="1">
    <citation type="submission" date="2015-03" db="EMBL/GenBank/DDBJ databases">
        <title>Pseudomonas fluorescens 1855-344 Genome sequencing and assembly.</title>
        <authorList>
            <person name="Eng W.W.H."/>
            <person name="Gan H.M."/>
            <person name="Savka M.A."/>
        </authorList>
    </citation>
    <scope>NUCLEOTIDE SEQUENCE [LARGE SCALE GENOMIC DNA]</scope>
    <source>
        <strain evidence="2 3">1855-344</strain>
    </source>
</reference>
<evidence type="ECO:0000313" key="3">
    <source>
        <dbReference type="Proteomes" id="UP000033662"/>
    </source>
</evidence>
<feature type="transmembrane region" description="Helical" evidence="1">
    <location>
        <begin position="193"/>
        <end position="213"/>
    </location>
</feature>
<organism evidence="2 3">
    <name type="scientific">Pseudomonas kilonensis</name>
    <dbReference type="NCBI Taxonomy" id="132476"/>
    <lineage>
        <taxon>Bacteria</taxon>
        <taxon>Pseudomonadati</taxon>
        <taxon>Pseudomonadota</taxon>
        <taxon>Gammaproteobacteria</taxon>
        <taxon>Pseudomonadales</taxon>
        <taxon>Pseudomonadaceae</taxon>
        <taxon>Pseudomonas</taxon>
    </lineage>
</organism>
<dbReference type="AlphaFoldDB" id="A0A0F4XTG9"/>